<gene>
    <name evidence="2" type="ORF">CYJ76_00520</name>
</gene>
<dbReference type="PANTHER" id="PTHR13887">
    <property type="entry name" value="GLUTATHIONE S-TRANSFERASE KAPPA"/>
    <property type="match status" value="1"/>
</dbReference>
<evidence type="ECO:0000313" key="3">
    <source>
        <dbReference type="Proteomes" id="UP000234206"/>
    </source>
</evidence>
<protein>
    <recommendedName>
        <fullName evidence="1">DSBA-like thioredoxin domain-containing protein</fullName>
    </recommendedName>
</protein>
<organism evidence="2 3">
    <name type="scientific">Kytococcus schroeteri</name>
    <dbReference type="NCBI Taxonomy" id="138300"/>
    <lineage>
        <taxon>Bacteria</taxon>
        <taxon>Bacillati</taxon>
        <taxon>Actinomycetota</taxon>
        <taxon>Actinomycetes</taxon>
        <taxon>Micrococcales</taxon>
        <taxon>Kytococcaceae</taxon>
        <taxon>Kytococcus</taxon>
    </lineage>
</organism>
<reference evidence="2 3" key="1">
    <citation type="submission" date="2017-12" db="EMBL/GenBank/DDBJ databases">
        <title>Phylogenetic diversity of female urinary microbiome.</title>
        <authorList>
            <person name="Thomas-White K."/>
            <person name="Wolfe A.J."/>
        </authorList>
    </citation>
    <scope>NUCLEOTIDE SEQUENCE [LARGE SCALE GENOMIC DNA]</scope>
    <source>
        <strain evidence="2 3">UMB1298</strain>
    </source>
</reference>
<proteinExistence type="predicted"/>
<dbReference type="Pfam" id="PF01323">
    <property type="entry name" value="DSBA"/>
    <property type="match status" value="2"/>
</dbReference>
<accession>A0A2I1PDQ9</accession>
<dbReference type="OrthoDB" id="9799122at2"/>
<sequence>MNSPFETHADRVVVDVWSDVMCPWCYVGATVLDRAIKDFDHPVEVRQHSFLLVTDLSEGRTMPVTEVLTEFEGFSLEQAAAMNRQIGARAAEVGLNRDAALAVLRSYAHAEDVDADVALAQQIGARGVPFFVLDGRYAVQRAQPAEAFRHALATAWADHEGAAGG</sequence>
<dbReference type="InterPro" id="IPR036249">
    <property type="entry name" value="Thioredoxin-like_sf"/>
</dbReference>
<keyword evidence="3" id="KW-1185">Reference proteome</keyword>
<dbReference type="RefSeq" id="WP_101848928.1">
    <property type="nucleotide sequence ID" value="NZ_PKIZ01000001.1"/>
</dbReference>
<feature type="domain" description="DSBA-like thioredoxin" evidence="1">
    <location>
        <begin position="76"/>
        <end position="153"/>
    </location>
</feature>
<dbReference type="Proteomes" id="UP000234206">
    <property type="component" value="Unassembled WGS sequence"/>
</dbReference>
<comment type="caution">
    <text evidence="2">The sequence shown here is derived from an EMBL/GenBank/DDBJ whole genome shotgun (WGS) entry which is preliminary data.</text>
</comment>
<dbReference type="EMBL" id="PKIZ01000001">
    <property type="protein sequence ID" value="PKZ42778.1"/>
    <property type="molecule type" value="Genomic_DNA"/>
</dbReference>
<dbReference type="AlphaFoldDB" id="A0A2I1PDQ9"/>
<feature type="domain" description="DSBA-like thioredoxin" evidence="1">
    <location>
        <begin position="13"/>
        <end position="55"/>
    </location>
</feature>
<name>A0A2I1PDQ9_9MICO</name>
<dbReference type="PANTHER" id="PTHR13887:SF41">
    <property type="entry name" value="THIOREDOXIN SUPERFAMILY PROTEIN"/>
    <property type="match status" value="1"/>
</dbReference>
<dbReference type="SUPFAM" id="SSF52833">
    <property type="entry name" value="Thioredoxin-like"/>
    <property type="match status" value="1"/>
</dbReference>
<dbReference type="Gene3D" id="3.40.30.10">
    <property type="entry name" value="Glutaredoxin"/>
    <property type="match status" value="2"/>
</dbReference>
<dbReference type="InterPro" id="IPR001853">
    <property type="entry name" value="DSBA-like_thioredoxin_dom"/>
</dbReference>
<evidence type="ECO:0000313" key="2">
    <source>
        <dbReference type="EMBL" id="PKZ42778.1"/>
    </source>
</evidence>
<evidence type="ECO:0000259" key="1">
    <source>
        <dbReference type="Pfam" id="PF01323"/>
    </source>
</evidence>
<dbReference type="GO" id="GO:0016491">
    <property type="term" value="F:oxidoreductase activity"/>
    <property type="evidence" value="ECO:0007669"/>
    <property type="project" value="InterPro"/>
</dbReference>